<keyword evidence="3" id="KW-1185">Reference proteome</keyword>
<protein>
    <submittedName>
        <fullName evidence="2">Uncharacterized protein</fullName>
    </submittedName>
</protein>
<reference evidence="3" key="1">
    <citation type="submission" date="2014-04" db="EMBL/GenBank/DDBJ databases">
        <title>Evolutionary Origins and Diversification of the Mycorrhizal Mutualists.</title>
        <authorList>
            <consortium name="DOE Joint Genome Institute"/>
            <consortium name="Mycorrhizal Genomics Consortium"/>
            <person name="Kohler A."/>
            <person name="Kuo A."/>
            <person name="Nagy L.G."/>
            <person name="Floudas D."/>
            <person name="Copeland A."/>
            <person name="Barry K.W."/>
            <person name="Cichocki N."/>
            <person name="Veneault-Fourrey C."/>
            <person name="LaButti K."/>
            <person name="Lindquist E.A."/>
            <person name="Lipzen A."/>
            <person name="Lundell T."/>
            <person name="Morin E."/>
            <person name="Murat C."/>
            <person name="Riley R."/>
            <person name="Ohm R."/>
            <person name="Sun H."/>
            <person name="Tunlid A."/>
            <person name="Henrissat B."/>
            <person name="Grigoriev I.V."/>
            <person name="Hibbett D.S."/>
            <person name="Martin F."/>
        </authorList>
    </citation>
    <scope>NUCLEOTIDE SEQUENCE [LARGE SCALE GENOMIC DNA]</scope>
    <source>
        <strain evidence="3">FD-334 SS-4</strain>
    </source>
</reference>
<organism evidence="2 3">
    <name type="scientific">Hypholoma sublateritium (strain FD-334 SS-4)</name>
    <dbReference type="NCBI Taxonomy" id="945553"/>
    <lineage>
        <taxon>Eukaryota</taxon>
        <taxon>Fungi</taxon>
        <taxon>Dikarya</taxon>
        <taxon>Basidiomycota</taxon>
        <taxon>Agaricomycotina</taxon>
        <taxon>Agaricomycetes</taxon>
        <taxon>Agaricomycetidae</taxon>
        <taxon>Agaricales</taxon>
        <taxon>Agaricineae</taxon>
        <taxon>Strophariaceae</taxon>
        <taxon>Hypholoma</taxon>
    </lineage>
</organism>
<proteinExistence type="predicted"/>
<feature type="signal peptide" evidence="1">
    <location>
        <begin position="1"/>
        <end position="40"/>
    </location>
</feature>
<evidence type="ECO:0000313" key="2">
    <source>
        <dbReference type="EMBL" id="KJA18814.1"/>
    </source>
</evidence>
<name>A0A0D2NIV9_HYPSF</name>
<gene>
    <name evidence="2" type="ORF">HYPSUDRAFT_913946</name>
</gene>
<dbReference type="Proteomes" id="UP000054270">
    <property type="component" value="Unassembled WGS sequence"/>
</dbReference>
<evidence type="ECO:0000256" key="1">
    <source>
        <dbReference type="SAM" id="SignalP"/>
    </source>
</evidence>
<sequence>MHRRPPPSCGAPPGSAIGRPALRPRCLLLLLLPRPQPAAARRPNARVPAGACICAASLSIMRALCVRAPVPLYPRRPFSARGRRVQCTCAHRSPPSCAAARRGRLFRGDVRVAPPPDARRSPHPAGWTVMARVGAGEARRPAVDAVGTAAQPSIDELEEDRRCIIYASLLLSLNLHLSDTWNMRCIYLFPSVF</sequence>
<dbReference type="AlphaFoldDB" id="A0A0D2NIV9"/>
<keyword evidence="1" id="KW-0732">Signal</keyword>
<feature type="chain" id="PRO_5002265459" evidence="1">
    <location>
        <begin position="41"/>
        <end position="193"/>
    </location>
</feature>
<accession>A0A0D2NIV9</accession>
<evidence type="ECO:0000313" key="3">
    <source>
        <dbReference type="Proteomes" id="UP000054270"/>
    </source>
</evidence>
<dbReference type="EMBL" id="KN817584">
    <property type="protein sequence ID" value="KJA18814.1"/>
    <property type="molecule type" value="Genomic_DNA"/>
</dbReference>